<dbReference type="Gene3D" id="2.60.120.260">
    <property type="entry name" value="Galactose-binding domain-like"/>
    <property type="match status" value="2"/>
</dbReference>
<dbReference type="InterPro" id="IPR001944">
    <property type="entry name" value="Glycoside_Hdrlase_35"/>
</dbReference>
<keyword evidence="6" id="KW-0812">Transmembrane</keyword>
<dbReference type="InterPro" id="IPR048913">
    <property type="entry name" value="BetaGal_gal-bd"/>
</dbReference>
<sequence length="711" mass="81132">MFSRMVRTIFLRIPISKQKCIFLIIAAICLLGYLALKRTKQGLKPLKPLADVGRSKHVAGNKLSKNKATGPSMTMDEKDFLLDGKLVGRSKHVAGNKLSKNKATGPSMTMDEKDFLLDGKPVRILSGAIHYFRVVPEYWRDRLLKLKAMGLNTVETYVAWNLHEEIKGQFNFDGILDLGAFIKLAQELNLYVIVRPGPYICSEWDFGGLPSWLLHDPQMEPRSMYHPFIEATDRYFNRLLPILVPLQYSKGGPIIAFQIENEYGSHYTDDVNYLNHLKWLMIDGGITELLFTSDNSGGLQKWFLSLPNVLKTVNFGNGAELKLNKLVTEFQPGKPAMVAEFWDGWFDHWGEEHHTRETERVASNMEEILEFGASVNLYMFHGGTNFGFMNGANALQPTTTSYDYDAPLSEAGDITPKYKALRNVLRQYDPNHSFPDHIPAVPKNSPKKAYGKVEVKERMPLSELLRLHTPIKSDKVMPMERLPINNGGGQGYGFILYQTILQKFPKEIVMEDVLDRAQVLLDSLSIHTYDASLEEEMIVEVHVDEKLASVVNTPCKLEILVENMGRTNIGWDLKKLRKGINGKVEIDGQSNTNHLWKIFSLDFKEDMLARIKKQGRWSALSDKAERGPTLYRTTFIIDDDPKDTFLRMKGWTKGVCFINGHNLGRYWKRGPQKTLYVPAPWLRKGENELIIFELHEFQRPRVSFTASPIFV</sequence>
<dbReference type="Pfam" id="PF01301">
    <property type="entry name" value="Glyco_hydro_35"/>
    <property type="match status" value="1"/>
</dbReference>
<dbReference type="PANTHER" id="PTHR23421">
    <property type="entry name" value="BETA-GALACTOSIDASE RELATED"/>
    <property type="match status" value="1"/>
</dbReference>
<dbReference type="Pfam" id="PF21317">
    <property type="entry name" value="BetaGal_ABD_1"/>
    <property type="match status" value="1"/>
</dbReference>
<keyword evidence="3 4" id="KW-0326">Glycosidase</keyword>
<dbReference type="Gene3D" id="3.20.20.80">
    <property type="entry name" value="Glycosidases"/>
    <property type="match status" value="1"/>
</dbReference>
<organism evidence="10 11">
    <name type="scientific">Porites lobata</name>
    <dbReference type="NCBI Taxonomy" id="104759"/>
    <lineage>
        <taxon>Eukaryota</taxon>
        <taxon>Metazoa</taxon>
        <taxon>Cnidaria</taxon>
        <taxon>Anthozoa</taxon>
        <taxon>Hexacorallia</taxon>
        <taxon>Scleractinia</taxon>
        <taxon>Fungiina</taxon>
        <taxon>Poritidae</taxon>
        <taxon>Porites</taxon>
    </lineage>
</organism>
<keyword evidence="2 4" id="KW-0378">Hydrolase</keyword>
<dbReference type="SUPFAM" id="SSF51445">
    <property type="entry name" value="(Trans)glycosidases"/>
    <property type="match status" value="1"/>
</dbReference>
<dbReference type="PIRSF" id="PIRSF006336">
    <property type="entry name" value="B-gal"/>
    <property type="match status" value="1"/>
</dbReference>
<dbReference type="EMBL" id="CALNXK010000018">
    <property type="protein sequence ID" value="CAH3105513.1"/>
    <property type="molecule type" value="Genomic_DNA"/>
</dbReference>
<dbReference type="PRINTS" id="PR00742">
    <property type="entry name" value="GLHYDRLASE35"/>
</dbReference>
<evidence type="ECO:0000256" key="6">
    <source>
        <dbReference type="SAM" id="Phobius"/>
    </source>
</evidence>
<accession>A0ABN8NDQ6</accession>
<dbReference type="InterPro" id="IPR008979">
    <property type="entry name" value="Galactose-bd-like_sf"/>
</dbReference>
<evidence type="ECO:0000256" key="4">
    <source>
        <dbReference type="RuleBase" id="RU000675"/>
    </source>
</evidence>
<evidence type="ECO:0000256" key="1">
    <source>
        <dbReference type="ARBA" id="ARBA00009809"/>
    </source>
</evidence>
<evidence type="ECO:0000259" key="9">
    <source>
        <dbReference type="Pfam" id="PF21467"/>
    </source>
</evidence>
<evidence type="ECO:0000313" key="10">
    <source>
        <dbReference type="EMBL" id="CAH3105513.1"/>
    </source>
</evidence>
<keyword evidence="6" id="KW-1133">Transmembrane helix</keyword>
<dbReference type="InterPro" id="IPR048912">
    <property type="entry name" value="BetaGal1-like_ABD1"/>
</dbReference>
<protein>
    <recommendedName>
        <fullName evidence="4">Beta-galactosidase</fullName>
        <ecNumber evidence="4">3.2.1.23</ecNumber>
    </recommendedName>
</protein>
<evidence type="ECO:0000256" key="2">
    <source>
        <dbReference type="ARBA" id="ARBA00022801"/>
    </source>
</evidence>
<reference evidence="10 11" key="1">
    <citation type="submission" date="2022-05" db="EMBL/GenBank/DDBJ databases">
        <authorList>
            <consortium name="Genoscope - CEA"/>
            <person name="William W."/>
        </authorList>
    </citation>
    <scope>NUCLEOTIDE SEQUENCE [LARGE SCALE GENOMIC DNA]</scope>
</reference>
<evidence type="ECO:0000259" key="7">
    <source>
        <dbReference type="Pfam" id="PF01301"/>
    </source>
</evidence>
<evidence type="ECO:0000259" key="8">
    <source>
        <dbReference type="Pfam" id="PF21317"/>
    </source>
</evidence>
<evidence type="ECO:0000256" key="3">
    <source>
        <dbReference type="ARBA" id="ARBA00023295"/>
    </source>
</evidence>
<dbReference type="Pfam" id="PF21467">
    <property type="entry name" value="BetaGal_gal-bd"/>
    <property type="match status" value="1"/>
</dbReference>
<evidence type="ECO:0000313" key="11">
    <source>
        <dbReference type="Proteomes" id="UP001159405"/>
    </source>
</evidence>
<keyword evidence="11" id="KW-1185">Reference proteome</keyword>
<name>A0ABN8NDQ6_9CNID</name>
<comment type="similarity">
    <text evidence="1 5">Belongs to the glycosyl hydrolase 35 family.</text>
</comment>
<comment type="catalytic activity">
    <reaction evidence="4">
        <text>Hydrolysis of terminal non-reducing beta-D-galactose residues in beta-D-galactosides.</text>
        <dbReference type="EC" id="3.2.1.23"/>
    </reaction>
</comment>
<feature type="domain" description="Glycoside hydrolase 35 catalytic" evidence="7">
    <location>
        <begin position="115"/>
        <end position="427"/>
    </location>
</feature>
<dbReference type="InterPro" id="IPR031330">
    <property type="entry name" value="Gly_Hdrlase_35_cat"/>
</dbReference>
<dbReference type="InterPro" id="IPR019801">
    <property type="entry name" value="Glyco_hydro_35_CS"/>
</dbReference>
<dbReference type="PROSITE" id="PS01182">
    <property type="entry name" value="GLYCOSYL_HYDROL_F35"/>
    <property type="match status" value="1"/>
</dbReference>
<dbReference type="EC" id="3.2.1.23" evidence="4"/>
<dbReference type="SUPFAM" id="SSF49785">
    <property type="entry name" value="Galactose-binding domain-like"/>
    <property type="match status" value="1"/>
</dbReference>
<feature type="transmembrane region" description="Helical" evidence="6">
    <location>
        <begin position="20"/>
        <end position="36"/>
    </location>
</feature>
<gene>
    <name evidence="10" type="ORF">PLOB_00013718</name>
</gene>
<comment type="caution">
    <text evidence="10">The sequence shown here is derived from an EMBL/GenBank/DDBJ whole genome shotgun (WGS) entry which is preliminary data.</text>
</comment>
<feature type="domain" description="Beta-galactosidase 1-like first all-beta" evidence="8">
    <location>
        <begin position="490"/>
        <end position="602"/>
    </location>
</feature>
<keyword evidence="6" id="KW-0472">Membrane</keyword>
<dbReference type="InterPro" id="IPR026283">
    <property type="entry name" value="B-gal_1-like"/>
</dbReference>
<dbReference type="Proteomes" id="UP001159405">
    <property type="component" value="Unassembled WGS sequence"/>
</dbReference>
<dbReference type="InterPro" id="IPR017853">
    <property type="entry name" value="GH"/>
</dbReference>
<feature type="domain" description="Beta-galactosidase galactose-binding" evidence="9">
    <location>
        <begin position="628"/>
        <end position="687"/>
    </location>
</feature>
<proteinExistence type="inferred from homology"/>
<evidence type="ECO:0000256" key="5">
    <source>
        <dbReference type="RuleBase" id="RU003679"/>
    </source>
</evidence>